<gene>
    <name evidence="3" type="ORF">PYCCODRAFT_1445018</name>
</gene>
<dbReference type="Proteomes" id="UP000193067">
    <property type="component" value="Unassembled WGS sequence"/>
</dbReference>
<protein>
    <recommendedName>
        <fullName evidence="2">WW domain-containing protein</fullName>
    </recommendedName>
</protein>
<organism evidence="3 4">
    <name type="scientific">Trametes coccinea (strain BRFM310)</name>
    <name type="common">Pycnoporus coccineus</name>
    <dbReference type="NCBI Taxonomy" id="1353009"/>
    <lineage>
        <taxon>Eukaryota</taxon>
        <taxon>Fungi</taxon>
        <taxon>Dikarya</taxon>
        <taxon>Basidiomycota</taxon>
        <taxon>Agaricomycotina</taxon>
        <taxon>Agaricomycetes</taxon>
        <taxon>Polyporales</taxon>
        <taxon>Polyporaceae</taxon>
        <taxon>Trametes</taxon>
    </lineage>
</organism>
<feature type="compositionally biased region" description="Polar residues" evidence="1">
    <location>
        <begin position="96"/>
        <end position="115"/>
    </location>
</feature>
<feature type="region of interest" description="Disordered" evidence="1">
    <location>
        <begin position="1"/>
        <end position="61"/>
    </location>
</feature>
<dbReference type="InterPro" id="IPR036020">
    <property type="entry name" value="WW_dom_sf"/>
</dbReference>
<feature type="domain" description="WW" evidence="2">
    <location>
        <begin position="178"/>
        <end position="213"/>
    </location>
</feature>
<feature type="compositionally biased region" description="Polar residues" evidence="1">
    <location>
        <begin position="20"/>
        <end position="33"/>
    </location>
</feature>
<name>A0A1Y2INC9_TRAC3</name>
<dbReference type="SMART" id="SM00456">
    <property type="entry name" value="WW"/>
    <property type="match status" value="1"/>
</dbReference>
<dbReference type="SUPFAM" id="SSF51045">
    <property type="entry name" value="WW domain"/>
    <property type="match status" value="1"/>
</dbReference>
<proteinExistence type="predicted"/>
<dbReference type="InterPro" id="IPR001202">
    <property type="entry name" value="WW_dom"/>
</dbReference>
<dbReference type="EMBL" id="KZ084104">
    <property type="protein sequence ID" value="OSD02625.1"/>
    <property type="molecule type" value="Genomic_DNA"/>
</dbReference>
<keyword evidence="4" id="KW-1185">Reference proteome</keyword>
<feature type="compositionally biased region" description="Polar residues" evidence="1">
    <location>
        <begin position="244"/>
        <end position="253"/>
    </location>
</feature>
<accession>A0A1Y2INC9</accession>
<dbReference type="Gene3D" id="2.20.70.10">
    <property type="match status" value="1"/>
</dbReference>
<dbReference type="STRING" id="1353009.A0A1Y2INC9"/>
<feature type="region of interest" description="Disordered" evidence="1">
    <location>
        <begin position="204"/>
        <end position="253"/>
    </location>
</feature>
<evidence type="ECO:0000256" key="1">
    <source>
        <dbReference type="SAM" id="MobiDB-lite"/>
    </source>
</evidence>
<evidence type="ECO:0000313" key="4">
    <source>
        <dbReference type="Proteomes" id="UP000193067"/>
    </source>
</evidence>
<dbReference type="CDD" id="cd00201">
    <property type="entry name" value="WW"/>
    <property type="match status" value="1"/>
</dbReference>
<evidence type="ECO:0000313" key="3">
    <source>
        <dbReference type="EMBL" id="OSD02625.1"/>
    </source>
</evidence>
<dbReference type="OrthoDB" id="548295at2759"/>
<feature type="compositionally biased region" description="Acidic residues" evidence="1">
    <location>
        <begin position="1"/>
        <end position="18"/>
    </location>
</feature>
<dbReference type="AlphaFoldDB" id="A0A1Y2INC9"/>
<sequence>MLEDDAERVDWGHDEDEQQGPPSSDAAYSQRQTMGGYAGEDAEDAVSLGGDDEEEREFYAQQSAEQVSIIGSNILLSKTSTISHTHSTSNRRDSQRQSATYSQRARTPSQPQNPESPDGELRRTHSASTLAPTPMTHALPPKPAVVPPPYRPPSPVRPGILKKSNGSGKSSVAPDGGDPLPPDWEIRYSRNGGKDAYYFNVKTEESTWVRPRLPPSGKSSPVKDRESASGRLTQGSAKRHLCANSVTSAPGGW</sequence>
<feature type="compositionally biased region" description="Pro residues" evidence="1">
    <location>
        <begin position="140"/>
        <end position="156"/>
    </location>
</feature>
<feature type="region of interest" description="Disordered" evidence="1">
    <location>
        <begin position="81"/>
        <end position="191"/>
    </location>
</feature>
<reference evidence="3 4" key="1">
    <citation type="journal article" date="2015" name="Biotechnol. Biofuels">
        <title>Enhanced degradation of softwood versus hardwood by the white-rot fungus Pycnoporus coccineus.</title>
        <authorList>
            <person name="Couturier M."/>
            <person name="Navarro D."/>
            <person name="Chevret D."/>
            <person name="Henrissat B."/>
            <person name="Piumi F."/>
            <person name="Ruiz-Duenas F.J."/>
            <person name="Martinez A.T."/>
            <person name="Grigoriev I.V."/>
            <person name="Riley R."/>
            <person name="Lipzen A."/>
            <person name="Berrin J.G."/>
            <person name="Master E.R."/>
            <person name="Rosso M.N."/>
        </authorList>
    </citation>
    <scope>NUCLEOTIDE SEQUENCE [LARGE SCALE GENOMIC DNA]</scope>
    <source>
        <strain evidence="3 4">BRFM310</strain>
    </source>
</reference>
<evidence type="ECO:0000259" key="2">
    <source>
        <dbReference type="PROSITE" id="PS50020"/>
    </source>
</evidence>
<feature type="compositionally biased region" description="Acidic residues" evidence="1">
    <location>
        <begin position="40"/>
        <end position="56"/>
    </location>
</feature>
<dbReference type="PROSITE" id="PS50020">
    <property type="entry name" value="WW_DOMAIN_2"/>
    <property type="match status" value="1"/>
</dbReference>